<gene>
    <name evidence="2" type="ORF">ACFPTO_18720</name>
</gene>
<dbReference type="Proteomes" id="UP001596103">
    <property type="component" value="Unassembled WGS sequence"/>
</dbReference>
<keyword evidence="1" id="KW-0812">Transmembrane</keyword>
<accession>A0ABW0JDA9</accession>
<organism evidence="2 3">
    <name type="scientific">Paraburkholderia denitrificans</name>
    <dbReference type="NCBI Taxonomy" id="694025"/>
    <lineage>
        <taxon>Bacteria</taxon>
        <taxon>Pseudomonadati</taxon>
        <taxon>Pseudomonadota</taxon>
        <taxon>Betaproteobacteria</taxon>
        <taxon>Burkholderiales</taxon>
        <taxon>Burkholderiaceae</taxon>
        <taxon>Paraburkholderia</taxon>
    </lineage>
</organism>
<dbReference type="EMBL" id="JBHSMP010000024">
    <property type="protein sequence ID" value="MFC5430815.1"/>
    <property type="molecule type" value="Genomic_DNA"/>
</dbReference>
<name>A0ABW0JDA9_9BURK</name>
<keyword evidence="1" id="KW-0472">Membrane</keyword>
<evidence type="ECO:0000313" key="2">
    <source>
        <dbReference type="EMBL" id="MFC5430815.1"/>
    </source>
</evidence>
<keyword evidence="3" id="KW-1185">Reference proteome</keyword>
<proteinExistence type="predicted"/>
<dbReference type="RefSeq" id="WP_377713580.1">
    <property type="nucleotide sequence ID" value="NZ_JBHSMP010000024.1"/>
</dbReference>
<sequence length="184" mass="20330">MNIRTRIDFGQLRERARWCAYAAGRRLGVSGIVAVAVVAAVPVAYACYLNPETERLDAERAAARKALAAMQKPGAAQNAHGMTLRDVQKLRVREQAYSVFELLEQNGIVRKHATYRHEIEAKGKLRRLTIDIAASGPYAGLREALRAIADQPMARVESVALERDRIDTAQLEINLRVSLLGPDA</sequence>
<evidence type="ECO:0000256" key="1">
    <source>
        <dbReference type="SAM" id="Phobius"/>
    </source>
</evidence>
<reference evidence="3" key="1">
    <citation type="journal article" date="2019" name="Int. J. Syst. Evol. Microbiol.">
        <title>The Global Catalogue of Microorganisms (GCM) 10K type strain sequencing project: providing services to taxonomists for standard genome sequencing and annotation.</title>
        <authorList>
            <consortium name="The Broad Institute Genomics Platform"/>
            <consortium name="The Broad Institute Genome Sequencing Center for Infectious Disease"/>
            <person name="Wu L."/>
            <person name="Ma J."/>
        </authorList>
    </citation>
    <scope>NUCLEOTIDE SEQUENCE [LARGE SCALE GENOMIC DNA]</scope>
    <source>
        <strain evidence="3">CCUG 56042</strain>
    </source>
</reference>
<keyword evidence="1" id="KW-1133">Transmembrane helix</keyword>
<protein>
    <recommendedName>
        <fullName evidence="4">Type II secretion system (T2SS), protein M subtype b</fullName>
    </recommendedName>
</protein>
<comment type="caution">
    <text evidence="2">The sequence shown here is derived from an EMBL/GenBank/DDBJ whole genome shotgun (WGS) entry which is preliminary data.</text>
</comment>
<evidence type="ECO:0000313" key="3">
    <source>
        <dbReference type="Proteomes" id="UP001596103"/>
    </source>
</evidence>
<evidence type="ECO:0008006" key="4">
    <source>
        <dbReference type="Google" id="ProtNLM"/>
    </source>
</evidence>
<feature type="transmembrane region" description="Helical" evidence="1">
    <location>
        <begin position="27"/>
        <end position="45"/>
    </location>
</feature>